<sequence length="267" mass="29755">MPQVGLSASQQVKQSAQYSALSGVSSRTTATDITERFCEPVEHQYASTGNAEELEEQLITGWQALIARAAETSFKDVSMAKLVDFVTALQQRPDLGKDGQKCTVQDMTVWKDLPLFGWQMRDAWNFAAEDRSPQEQKDQWVNLNAFSAALVAAVHSKAGDNPDLSLFCIWTVRQALEEENFCDVSVAAAAVWFIFAAPTIRDYSRNGKSFDGKIAKGGFSYKDAGWTGFSNERWNVWQKRLGELHDQVSEKNKEVLQEALKAIDEAS</sequence>
<accession>A0A139H8L3</accession>
<dbReference type="InterPro" id="IPR022085">
    <property type="entry name" value="OpdG"/>
</dbReference>
<dbReference type="AlphaFoldDB" id="A0A139H8L3"/>
<dbReference type="OrthoDB" id="3350591at2759"/>
<dbReference type="Proteomes" id="UP000070133">
    <property type="component" value="Unassembled WGS sequence"/>
</dbReference>
<dbReference type="InterPro" id="IPR053204">
    <property type="entry name" value="Oxopyrrolidines_Biosynth-assoc"/>
</dbReference>
<protein>
    <submittedName>
        <fullName evidence="1">Uncharacterized protein</fullName>
    </submittedName>
</protein>
<dbReference type="STRING" id="321146.A0A139H8L3"/>
<gene>
    <name evidence="1" type="ORF">AC578_2062</name>
</gene>
<dbReference type="Pfam" id="PF12311">
    <property type="entry name" value="DUF3632"/>
    <property type="match status" value="1"/>
</dbReference>
<dbReference type="PANTHER" id="PTHR38797">
    <property type="entry name" value="NUCLEAR PORE COMPLEX PROTEIN NUP85-RELATED"/>
    <property type="match status" value="1"/>
</dbReference>
<name>A0A139H8L3_9PEZI</name>
<organism evidence="1 2">
    <name type="scientific">Pseudocercospora eumusae</name>
    <dbReference type="NCBI Taxonomy" id="321146"/>
    <lineage>
        <taxon>Eukaryota</taxon>
        <taxon>Fungi</taxon>
        <taxon>Dikarya</taxon>
        <taxon>Ascomycota</taxon>
        <taxon>Pezizomycotina</taxon>
        <taxon>Dothideomycetes</taxon>
        <taxon>Dothideomycetidae</taxon>
        <taxon>Mycosphaerellales</taxon>
        <taxon>Mycosphaerellaceae</taxon>
        <taxon>Pseudocercospora</taxon>
    </lineage>
</organism>
<reference evidence="1 2" key="1">
    <citation type="submission" date="2015-07" db="EMBL/GenBank/DDBJ databases">
        <title>Comparative genomics of the Sigatoka disease complex on banana suggests a link between parallel evolutionary changes in Pseudocercospora fijiensis and Pseudocercospora eumusae and increased virulence on the banana host.</title>
        <authorList>
            <person name="Chang T.-C."/>
            <person name="Salvucci A."/>
            <person name="Crous P.W."/>
            <person name="Stergiopoulos I."/>
        </authorList>
    </citation>
    <scope>NUCLEOTIDE SEQUENCE [LARGE SCALE GENOMIC DNA]</scope>
    <source>
        <strain evidence="1 2">CBS 114824</strain>
    </source>
</reference>
<comment type="caution">
    <text evidence="1">The sequence shown here is derived from an EMBL/GenBank/DDBJ whole genome shotgun (WGS) entry which is preliminary data.</text>
</comment>
<evidence type="ECO:0000313" key="2">
    <source>
        <dbReference type="Proteomes" id="UP000070133"/>
    </source>
</evidence>
<evidence type="ECO:0000313" key="1">
    <source>
        <dbReference type="EMBL" id="KXS98800.1"/>
    </source>
</evidence>
<proteinExistence type="predicted"/>
<dbReference type="EMBL" id="LFZN01000105">
    <property type="protein sequence ID" value="KXS98800.1"/>
    <property type="molecule type" value="Genomic_DNA"/>
</dbReference>
<keyword evidence="2" id="KW-1185">Reference proteome</keyword>